<name>A0ACC7NYU4_9BACL</name>
<reference evidence="1" key="1">
    <citation type="submission" date="2024-12" db="EMBL/GenBank/DDBJ databases">
        <authorList>
            <person name="Wu N."/>
        </authorList>
    </citation>
    <scope>NUCLEOTIDE SEQUENCE</scope>
    <source>
        <strain evidence="1">P15</strain>
    </source>
</reference>
<gene>
    <name evidence="1" type="ORF">ACI1P1_16655</name>
</gene>
<comment type="caution">
    <text evidence="1">The sequence shown here is derived from an EMBL/GenBank/DDBJ whole genome shotgun (WGS) entry which is preliminary data.</text>
</comment>
<evidence type="ECO:0000313" key="2">
    <source>
        <dbReference type="Proteomes" id="UP001631969"/>
    </source>
</evidence>
<dbReference type="Proteomes" id="UP001631969">
    <property type="component" value="Unassembled WGS sequence"/>
</dbReference>
<sequence length="167" mass="17561">MAYIRQQDVYGPEIRAYNEYPGGSPYPGLENPYMGGVSNMPVPYSPQTQLISGGGGGAAGGGGGSGGGGLLGSLNMNQIKGFVDKMGGIDGIVGTMTRVQKMVSSFQQMAPMLKLLMGSFGAKAAANSVSKGKGYSRKRKNSRKSGKSKKRPVVRKGTGTRYKSRRR</sequence>
<keyword evidence="1" id="KW-0808">Transferase</keyword>
<keyword evidence="1" id="KW-0032">Aminotransferase</keyword>
<accession>A0ACC7NYU4</accession>
<protein>
    <submittedName>
        <fullName evidence="1">Aminotransferase</fullName>
    </submittedName>
</protein>
<organism evidence="1 2">
    <name type="scientific">Paenibacillus mesotrionivorans</name>
    <dbReference type="NCBI Taxonomy" id="3160968"/>
    <lineage>
        <taxon>Bacteria</taxon>
        <taxon>Bacillati</taxon>
        <taxon>Bacillota</taxon>
        <taxon>Bacilli</taxon>
        <taxon>Bacillales</taxon>
        <taxon>Paenibacillaceae</taxon>
        <taxon>Paenibacillus</taxon>
    </lineage>
</organism>
<evidence type="ECO:0000313" key="1">
    <source>
        <dbReference type="EMBL" id="MFM9329928.1"/>
    </source>
</evidence>
<dbReference type="EMBL" id="JBJURJ010000010">
    <property type="protein sequence ID" value="MFM9329928.1"/>
    <property type="molecule type" value="Genomic_DNA"/>
</dbReference>
<keyword evidence="2" id="KW-1185">Reference proteome</keyword>
<proteinExistence type="predicted"/>